<comment type="caution">
    <text evidence="1">The sequence shown here is derived from an EMBL/GenBank/DDBJ whole genome shotgun (WGS) entry which is preliminary data.</text>
</comment>
<protein>
    <submittedName>
        <fullName evidence="1">Uncharacterized protein</fullName>
    </submittedName>
</protein>
<name>A0A9P4GUD6_9PLEO</name>
<dbReference type="AlphaFoldDB" id="A0A9P4GUD6"/>
<keyword evidence="2" id="KW-1185">Reference proteome</keyword>
<dbReference type="EMBL" id="ML978381">
    <property type="protein sequence ID" value="KAF2023098.1"/>
    <property type="molecule type" value="Genomic_DNA"/>
</dbReference>
<sequence length="155" mass="17018">MTVIKENDGVVDCDGELELSRQLQARAYALYCCAAKHKSTSALRDDTELFEQLSGAEVFSVEDLSTELVLSCGNDELRVLSDRPTLHFDAQDGLAIYIPADSQQRRACYGPQLPKLFAKILGVDHSAAFDISEVLKCRLADLDVVLVEQDIAPVS</sequence>
<proteinExistence type="predicted"/>
<organism evidence="1 2">
    <name type="scientific">Setomelanomma holmii</name>
    <dbReference type="NCBI Taxonomy" id="210430"/>
    <lineage>
        <taxon>Eukaryota</taxon>
        <taxon>Fungi</taxon>
        <taxon>Dikarya</taxon>
        <taxon>Ascomycota</taxon>
        <taxon>Pezizomycotina</taxon>
        <taxon>Dothideomycetes</taxon>
        <taxon>Pleosporomycetidae</taxon>
        <taxon>Pleosporales</taxon>
        <taxon>Pleosporineae</taxon>
        <taxon>Phaeosphaeriaceae</taxon>
        <taxon>Setomelanomma</taxon>
    </lineage>
</organism>
<evidence type="ECO:0000313" key="2">
    <source>
        <dbReference type="Proteomes" id="UP000799777"/>
    </source>
</evidence>
<reference evidence="1" key="1">
    <citation type="journal article" date="2020" name="Stud. Mycol.">
        <title>101 Dothideomycetes genomes: a test case for predicting lifestyles and emergence of pathogens.</title>
        <authorList>
            <person name="Haridas S."/>
            <person name="Albert R."/>
            <person name="Binder M."/>
            <person name="Bloem J."/>
            <person name="Labutti K."/>
            <person name="Salamov A."/>
            <person name="Andreopoulos B."/>
            <person name="Baker S."/>
            <person name="Barry K."/>
            <person name="Bills G."/>
            <person name="Bluhm B."/>
            <person name="Cannon C."/>
            <person name="Castanera R."/>
            <person name="Culley D."/>
            <person name="Daum C."/>
            <person name="Ezra D."/>
            <person name="Gonzalez J."/>
            <person name="Henrissat B."/>
            <person name="Kuo A."/>
            <person name="Liang C."/>
            <person name="Lipzen A."/>
            <person name="Lutzoni F."/>
            <person name="Magnuson J."/>
            <person name="Mondo S."/>
            <person name="Nolan M."/>
            <person name="Ohm R."/>
            <person name="Pangilinan J."/>
            <person name="Park H.-J."/>
            <person name="Ramirez L."/>
            <person name="Alfaro M."/>
            <person name="Sun H."/>
            <person name="Tritt A."/>
            <person name="Yoshinaga Y."/>
            <person name="Zwiers L.-H."/>
            <person name="Turgeon B."/>
            <person name="Goodwin S."/>
            <person name="Spatafora J."/>
            <person name="Crous P."/>
            <person name="Grigoriev I."/>
        </authorList>
    </citation>
    <scope>NUCLEOTIDE SEQUENCE</scope>
    <source>
        <strain evidence="1">CBS 110217</strain>
    </source>
</reference>
<evidence type="ECO:0000313" key="1">
    <source>
        <dbReference type="EMBL" id="KAF2023098.1"/>
    </source>
</evidence>
<dbReference type="Proteomes" id="UP000799777">
    <property type="component" value="Unassembled WGS sequence"/>
</dbReference>
<gene>
    <name evidence="1" type="ORF">EK21DRAFT_119093</name>
</gene>
<accession>A0A9P4GUD6</accession>